<organism evidence="1">
    <name type="scientific">marine sediment metagenome</name>
    <dbReference type="NCBI Taxonomy" id="412755"/>
    <lineage>
        <taxon>unclassified sequences</taxon>
        <taxon>metagenomes</taxon>
        <taxon>ecological metagenomes</taxon>
    </lineage>
</organism>
<proteinExistence type="predicted"/>
<dbReference type="EMBL" id="BARW01011974">
    <property type="protein sequence ID" value="GAI78951.1"/>
    <property type="molecule type" value="Genomic_DNA"/>
</dbReference>
<protein>
    <submittedName>
        <fullName evidence="1">Uncharacterized protein</fullName>
    </submittedName>
</protein>
<name>X1SIJ8_9ZZZZ</name>
<sequence>METKERLRDLVYADILGRRGNESTAKEWGAMAAQFEQVCGYKEQYNREDITFFLAHLRKKGLCQNTIYKYLKPLKVLAQIQEWGFPKLTMRRVPFGEVKRPAFGKDEVILLIQTGKQLLSPPLIYSLASPPFFILPTPQATIPPMALC</sequence>
<evidence type="ECO:0000313" key="1">
    <source>
        <dbReference type="EMBL" id="GAI78951.1"/>
    </source>
</evidence>
<comment type="caution">
    <text evidence="1">The sequence shown here is derived from an EMBL/GenBank/DDBJ whole genome shotgun (WGS) entry which is preliminary data.</text>
</comment>
<reference evidence="1" key="1">
    <citation type="journal article" date="2014" name="Front. Microbiol.">
        <title>High frequency of phylogenetically diverse reductive dehalogenase-homologous genes in deep subseafloor sedimentary metagenomes.</title>
        <authorList>
            <person name="Kawai M."/>
            <person name="Futagami T."/>
            <person name="Toyoda A."/>
            <person name="Takaki Y."/>
            <person name="Nishi S."/>
            <person name="Hori S."/>
            <person name="Arai W."/>
            <person name="Tsubouchi T."/>
            <person name="Morono Y."/>
            <person name="Uchiyama I."/>
            <person name="Ito T."/>
            <person name="Fujiyama A."/>
            <person name="Inagaki F."/>
            <person name="Takami H."/>
        </authorList>
    </citation>
    <scope>NUCLEOTIDE SEQUENCE</scope>
    <source>
        <strain evidence="1">Expedition CK06-06</strain>
    </source>
</reference>
<accession>X1SIJ8</accession>
<dbReference type="AlphaFoldDB" id="X1SIJ8"/>
<gene>
    <name evidence="1" type="ORF">S12H4_22818</name>
</gene>